<name>A0A9E7PKE8_9EURY</name>
<keyword evidence="3" id="KW-1185">Reference proteome</keyword>
<evidence type="ECO:0000313" key="2">
    <source>
        <dbReference type="EMBL" id="UUX91465.1"/>
    </source>
</evidence>
<feature type="domain" description="Carboxymuconolactone decarboxylase-like" evidence="1">
    <location>
        <begin position="26"/>
        <end position="105"/>
    </location>
</feature>
<dbReference type="SUPFAM" id="SSF69118">
    <property type="entry name" value="AhpD-like"/>
    <property type="match status" value="1"/>
</dbReference>
<dbReference type="Gene3D" id="1.20.1290.10">
    <property type="entry name" value="AhpD-like"/>
    <property type="match status" value="1"/>
</dbReference>
<dbReference type="GeneID" id="74307789"/>
<reference evidence="2" key="1">
    <citation type="submission" date="2022-04" db="EMBL/GenBank/DDBJ databases">
        <title>Complete genome of Methanoplanus endosymbiosus DSM 3599.</title>
        <authorList>
            <person name="Chen S.-C."/>
            <person name="You Y.-T."/>
            <person name="Zhou Y.-Z."/>
            <person name="Lai M.-C."/>
        </authorList>
    </citation>
    <scope>NUCLEOTIDE SEQUENCE</scope>
    <source>
        <strain evidence="2">DSM 3599</strain>
    </source>
</reference>
<dbReference type="GO" id="GO:0051920">
    <property type="term" value="F:peroxiredoxin activity"/>
    <property type="evidence" value="ECO:0007669"/>
    <property type="project" value="InterPro"/>
</dbReference>
<dbReference type="PANTHER" id="PTHR33930:SF2">
    <property type="entry name" value="BLR3452 PROTEIN"/>
    <property type="match status" value="1"/>
</dbReference>
<dbReference type="EMBL" id="CP096115">
    <property type="protein sequence ID" value="UUX91465.1"/>
    <property type="molecule type" value="Genomic_DNA"/>
</dbReference>
<dbReference type="Proteomes" id="UP001060368">
    <property type="component" value="Chromosome"/>
</dbReference>
<gene>
    <name evidence="2" type="ORF">L6E24_08765</name>
</gene>
<proteinExistence type="predicted"/>
<dbReference type="PANTHER" id="PTHR33930">
    <property type="entry name" value="ALKYL HYDROPEROXIDE REDUCTASE AHPD"/>
    <property type="match status" value="1"/>
</dbReference>
<accession>A0A9E7PKE8</accession>
<protein>
    <submittedName>
        <fullName evidence="2">Carboxymuconolactone decarboxylase family protein</fullName>
    </submittedName>
</protein>
<organism evidence="2 3">
    <name type="scientific">Methanoplanus endosymbiosus</name>
    <dbReference type="NCBI Taxonomy" id="33865"/>
    <lineage>
        <taxon>Archaea</taxon>
        <taxon>Methanobacteriati</taxon>
        <taxon>Methanobacteriota</taxon>
        <taxon>Stenosarchaea group</taxon>
        <taxon>Methanomicrobia</taxon>
        <taxon>Methanomicrobiales</taxon>
        <taxon>Methanomicrobiaceae</taxon>
        <taxon>Methanoplanus</taxon>
    </lineage>
</organism>
<dbReference type="InterPro" id="IPR003779">
    <property type="entry name" value="CMD-like"/>
</dbReference>
<dbReference type="InterPro" id="IPR029032">
    <property type="entry name" value="AhpD-like"/>
</dbReference>
<dbReference type="KEGG" id="mend:L6E24_08765"/>
<evidence type="ECO:0000259" key="1">
    <source>
        <dbReference type="Pfam" id="PF02627"/>
    </source>
</evidence>
<evidence type="ECO:0000313" key="3">
    <source>
        <dbReference type="Proteomes" id="UP001060368"/>
    </source>
</evidence>
<sequence>MSDLKDLEEKIGKVPAVFRDMAENDPEMYEKILEFDNYIWADGSLSKQTKKILAIAITAAMRDNKALAAQMAGAKNLGVKKEEIEEALRVAFLISGMPAYAQGRNELDALYK</sequence>
<dbReference type="AlphaFoldDB" id="A0A9E7PKE8"/>
<dbReference type="RefSeq" id="WP_257741617.1">
    <property type="nucleotide sequence ID" value="NZ_CP096115.1"/>
</dbReference>
<dbReference type="Pfam" id="PF02627">
    <property type="entry name" value="CMD"/>
    <property type="match status" value="1"/>
</dbReference>